<feature type="compositionally biased region" description="Acidic residues" evidence="1">
    <location>
        <begin position="140"/>
        <end position="152"/>
    </location>
</feature>
<name>C3YV75_BRAFL</name>
<gene>
    <name evidence="2" type="ORF">BRAFLDRAFT_119324</name>
</gene>
<protein>
    <submittedName>
        <fullName evidence="2">Uncharacterized protein</fullName>
    </submittedName>
</protein>
<evidence type="ECO:0000313" key="2">
    <source>
        <dbReference type="EMBL" id="EEN55791.1"/>
    </source>
</evidence>
<accession>C3YV75</accession>
<dbReference type="EMBL" id="GG666556">
    <property type="protein sequence ID" value="EEN55791.1"/>
    <property type="molecule type" value="Genomic_DNA"/>
</dbReference>
<feature type="compositionally biased region" description="Polar residues" evidence="1">
    <location>
        <begin position="60"/>
        <end position="71"/>
    </location>
</feature>
<feature type="compositionally biased region" description="Basic residues" evidence="1">
    <location>
        <begin position="38"/>
        <end position="47"/>
    </location>
</feature>
<dbReference type="InParanoid" id="C3YV75"/>
<reference evidence="2" key="1">
    <citation type="journal article" date="2008" name="Nature">
        <title>The amphioxus genome and the evolution of the chordate karyotype.</title>
        <authorList>
            <consortium name="US DOE Joint Genome Institute (JGI-PGF)"/>
            <person name="Putnam N.H."/>
            <person name="Butts T."/>
            <person name="Ferrier D.E.K."/>
            <person name="Furlong R.F."/>
            <person name="Hellsten U."/>
            <person name="Kawashima T."/>
            <person name="Robinson-Rechavi M."/>
            <person name="Shoguchi E."/>
            <person name="Terry A."/>
            <person name="Yu J.-K."/>
            <person name="Benito-Gutierrez E.L."/>
            <person name="Dubchak I."/>
            <person name="Garcia-Fernandez J."/>
            <person name="Gibson-Brown J.J."/>
            <person name="Grigoriev I.V."/>
            <person name="Horton A.C."/>
            <person name="de Jong P.J."/>
            <person name="Jurka J."/>
            <person name="Kapitonov V.V."/>
            <person name="Kohara Y."/>
            <person name="Kuroki Y."/>
            <person name="Lindquist E."/>
            <person name="Lucas S."/>
            <person name="Osoegawa K."/>
            <person name="Pennacchio L.A."/>
            <person name="Salamov A.A."/>
            <person name="Satou Y."/>
            <person name="Sauka-Spengler T."/>
            <person name="Schmutz J."/>
            <person name="Shin-I T."/>
            <person name="Toyoda A."/>
            <person name="Bronner-Fraser M."/>
            <person name="Fujiyama A."/>
            <person name="Holland L.Z."/>
            <person name="Holland P.W.H."/>
            <person name="Satoh N."/>
            <person name="Rokhsar D.S."/>
        </authorList>
    </citation>
    <scope>NUCLEOTIDE SEQUENCE [LARGE SCALE GENOMIC DNA]</scope>
    <source>
        <strain evidence="2">S238N-H82</strain>
        <tissue evidence="2">Testes</tissue>
    </source>
</reference>
<dbReference type="AlphaFoldDB" id="C3YV75"/>
<sequence>MRGRAQQKVVIVSFENMIPFSPTQDDPDYNPRNDRSRRPARPNRNRRREPSLSEDPVTSGEESQGTCSASVSGSDQQSGDEDDQDEATVPKTLVPPRERRPTVNPDVSSDSEEERPSTSHAADVPRPRRHRRRPSYLEDFALDSDSDYIDLT</sequence>
<feature type="region of interest" description="Disordered" evidence="1">
    <location>
        <begin position="15"/>
        <end position="152"/>
    </location>
</feature>
<evidence type="ECO:0000256" key="1">
    <source>
        <dbReference type="SAM" id="MobiDB-lite"/>
    </source>
</evidence>
<organism>
    <name type="scientific">Branchiostoma floridae</name>
    <name type="common">Florida lancelet</name>
    <name type="synonym">Amphioxus</name>
    <dbReference type="NCBI Taxonomy" id="7739"/>
    <lineage>
        <taxon>Eukaryota</taxon>
        <taxon>Metazoa</taxon>
        <taxon>Chordata</taxon>
        <taxon>Cephalochordata</taxon>
        <taxon>Leptocardii</taxon>
        <taxon>Amphioxiformes</taxon>
        <taxon>Branchiostomatidae</taxon>
        <taxon>Branchiostoma</taxon>
    </lineage>
</organism>
<proteinExistence type="predicted"/>